<evidence type="ECO:0000256" key="5">
    <source>
        <dbReference type="ARBA" id="ARBA00023004"/>
    </source>
</evidence>
<dbReference type="Proteomes" id="UP000076761">
    <property type="component" value="Unassembled WGS sequence"/>
</dbReference>
<name>A0A165NZQ5_9AGAM</name>
<evidence type="ECO:0000313" key="10">
    <source>
        <dbReference type="Proteomes" id="UP000076761"/>
    </source>
</evidence>
<keyword evidence="6 7" id="KW-0349">Heme</keyword>
<dbReference type="EMBL" id="KV425622">
    <property type="protein sequence ID" value="KZT20329.1"/>
    <property type="molecule type" value="Genomic_DNA"/>
</dbReference>
<protein>
    <submittedName>
        <fullName evidence="9">Cytochrome P450</fullName>
    </submittedName>
</protein>
<keyword evidence="8" id="KW-1133">Transmembrane helix</keyword>
<evidence type="ECO:0000256" key="3">
    <source>
        <dbReference type="ARBA" id="ARBA00022723"/>
    </source>
</evidence>
<dbReference type="InterPro" id="IPR017972">
    <property type="entry name" value="Cyt_P450_CS"/>
</dbReference>
<evidence type="ECO:0000256" key="4">
    <source>
        <dbReference type="ARBA" id="ARBA00023002"/>
    </source>
</evidence>
<keyword evidence="5 6" id="KW-0408">Iron</keyword>
<feature type="transmembrane region" description="Helical" evidence="8">
    <location>
        <begin position="6"/>
        <end position="23"/>
    </location>
</feature>
<dbReference type="STRING" id="1314782.A0A165NZQ5"/>
<reference evidence="9 10" key="1">
    <citation type="journal article" date="2016" name="Mol. Biol. Evol.">
        <title>Comparative Genomics of Early-Diverging Mushroom-Forming Fungi Provides Insights into the Origins of Lignocellulose Decay Capabilities.</title>
        <authorList>
            <person name="Nagy L.G."/>
            <person name="Riley R."/>
            <person name="Tritt A."/>
            <person name="Adam C."/>
            <person name="Daum C."/>
            <person name="Floudas D."/>
            <person name="Sun H."/>
            <person name="Yadav J.S."/>
            <person name="Pangilinan J."/>
            <person name="Larsson K.H."/>
            <person name="Matsuura K."/>
            <person name="Barry K."/>
            <person name="Labutti K."/>
            <person name="Kuo R."/>
            <person name="Ohm R.A."/>
            <person name="Bhattacharya S.S."/>
            <person name="Shirouzu T."/>
            <person name="Yoshinaga Y."/>
            <person name="Martin F.M."/>
            <person name="Grigoriev I.V."/>
            <person name="Hibbett D.S."/>
        </authorList>
    </citation>
    <scope>NUCLEOTIDE SEQUENCE [LARGE SCALE GENOMIC DNA]</scope>
    <source>
        <strain evidence="9 10">HHB14362 ss-1</strain>
    </source>
</reference>
<evidence type="ECO:0000256" key="6">
    <source>
        <dbReference type="PIRSR" id="PIRSR602403-1"/>
    </source>
</evidence>
<dbReference type="CDD" id="cd11041">
    <property type="entry name" value="CYP503A1-like"/>
    <property type="match status" value="1"/>
</dbReference>
<dbReference type="PROSITE" id="PS00086">
    <property type="entry name" value="CYTOCHROME_P450"/>
    <property type="match status" value="1"/>
</dbReference>
<evidence type="ECO:0000256" key="7">
    <source>
        <dbReference type="RuleBase" id="RU000461"/>
    </source>
</evidence>
<dbReference type="SUPFAM" id="SSF48264">
    <property type="entry name" value="Cytochrome P450"/>
    <property type="match status" value="1"/>
</dbReference>
<dbReference type="InterPro" id="IPR001128">
    <property type="entry name" value="Cyt_P450"/>
</dbReference>
<keyword evidence="10" id="KW-1185">Reference proteome</keyword>
<dbReference type="PRINTS" id="PR00465">
    <property type="entry name" value="EP450IV"/>
</dbReference>
<evidence type="ECO:0000313" key="9">
    <source>
        <dbReference type="EMBL" id="KZT20329.1"/>
    </source>
</evidence>
<dbReference type="Gene3D" id="1.10.630.10">
    <property type="entry name" value="Cytochrome P450"/>
    <property type="match status" value="1"/>
</dbReference>
<keyword evidence="8" id="KW-0812">Transmembrane</keyword>
<dbReference type="InterPro" id="IPR002403">
    <property type="entry name" value="Cyt_P450_E_grp-IV"/>
</dbReference>
<accession>A0A165NZQ5</accession>
<evidence type="ECO:0000256" key="8">
    <source>
        <dbReference type="SAM" id="Phobius"/>
    </source>
</evidence>
<gene>
    <name evidence="9" type="ORF">NEOLEDRAFT_1140924</name>
</gene>
<dbReference type="OrthoDB" id="1844152at2759"/>
<organism evidence="9 10">
    <name type="scientific">Neolentinus lepideus HHB14362 ss-1</name>
    <dbReference type="NCBI Taxonomy" id="1314782"/>
    <lineage>
        <taxon>Eukaryota</taxon>
        <taxon>Fungi</taxon>
        <taxon>Dikarya</taxon>
        <taxon>Basidiomycota</taxon>
        <taxon>Agaricomycotina</taxon>
        <taxon>Agaricomycetes</taxon>
        <taxon>Gloeophyllales</taxon>
        <taxon>Gloeophyllaceae</taxon>
        <taxon>Neolentinus</taxon>
    </lineage>
</organism>
<keyword evidence="4 7" id="KW-0560">Oxidoreductase</keyword>
<dbReference type="Pfam" id="PF00067">
    <property type="entry name" value="p450"/>
    <property type="match status" value="1"/>
</dbReference>
<dbReference type="InterPro" id="IPR036396">
    <property type="entry name" value="Cyt_P450_sf"/>
</dbReference>
<dbReference type="InParanoid" id="A0A165NZQ5"/>
<keyword evidence="3 6" id="KW-0479">Metal-binding</keyword>
<dbReference type="GO" id="GO:0020037">
    <property type="term" value="F:heme binding"/>
    <property type="evidence" value="ECO:0007669"/>
    <property type="project" value="InterPro"/>
</dbReference>
<dbReference type="GO" id="GO:0005506">
    <property type="term" value="F:iron ion binding"/>
    <property type="evidence" value="ECO:0007669"/>
    <property type="project" value="InterPro"/>
</dbReference>
<evidence type="ECO:0000256" key="1">
    <source>
        <dbReference type="ARBA" id="ARBA00001971"/>
    </source>
</evidence>
<keyword evidence="8" id="KW-0472">Membrane</keyword>
<dbReference type="GO" id="GO:0004497">
    <property type="term" value="F:monooxygenase activity"/>
    <property type="evidence" value="ECO:0007669"/>
    <property type="project" value="UniProtKB-KW"/>
</dbReference>
<sequence length="501" mass="56791">MFSLHPAILYGIPLLSLFWLFHLRSARSRRSLDAIPAVGSTSPILYYIEAFRFLTRSDSVLQEGYNKYKGGLFRIPRFDGWRVYVTTPELVEEIRKAPDDVLSFAEATNNEIQITYTLGKNVHENGYHVPIIRSQLTRNLAVLFPTIRDEIVAAFNDIIPKEAEKDWVEVSAMQSIMQVICRASNRVFVGLPKCRDPAYIKLNTSFTLDVVFGAVIINLFPDFLRPLAGRLFTNLDKSIQRGINHLKPIIEERRKQRQEYGLDYEGKPNDMLSWFMDEADANESTIENLTRRILTVNFAAIHTSSTSFTQALYNLASRPEYIAPLREEINAVVAEHGWTKTAMQKMRKLDSFMKESQRFEGLGATSMSRLALKDFVFSDGTFVPEGTILAVASGPLHHDGAVYPHGSNFDGFRFANIREEEGEGTRHQMVATTAVYVSFGHGRHACPGRFFAANELKTMMAHIVSSYDVKFADGMLPVNTYFATACVPDRKAKVLFRKRQD</sequence>
<comment type="similarity">
    <text evidence="2 7">Belongs to the cytochrome P450 family.</text>
</comment>
<dbReference type="PANTHER" id="PTHR46206">
    <property type="entry name" value="CYTOCHROME P450"/>
    <property type="match status" value="1"/>
</dbReference>
<proteinExistence type="inferred from homology"/>
<dbReference type="AlphaFoldDB" id="A0A165NZQ5"/>
<comment type="cofactor">
    <cofactor evidence="1 6">
        <name>heme</name>
        <dbReference type="ChEBI" id="CHEBI:30413"/>
    </cofactor>
</comment>
<evidence type="ECO:0000256" key="2">
    <source>
        <dbReference type="ARBA" id="ARBA00010617"/>
    </source>
</evidence>
<dbReference type="GO" id="GO:0016705">
    <property type="term" value="F:oxidoreductase activity, acting on paired donors, with incorporation or reduction of molecular oxygen"/>
    <property type="evidence" value="ECO:0007669"/>
    <property type="project" value="InterPro"/>
</dbReference>
<keyword evidence="7" id="KW-0503">Monooxygenase</keyword>
<feature type="binding site" description="axial binding residue" evidence="6">
    <location>
        <position position="446"/>
    </location>
    <ligand>
        <name>heme</name>
        <dbReference type="ChEBI" id="CHEBI:30413"/>
    </ligand>
    <ligandPart>
        <name>Fe</name>
        <dbReference type="ChEBI" id="CHEBI:18248"/>
    </ligandPart>
</feature>